<evidence type="ECO:0000313" key="4">
    <source>
        <dbReference type="Proteomes" id="UP001500427"/>
    </source>
</evidence>
<feature type="region of interest" description="Disordered" evidence="1">
    <location>
        <begin position="1"/>
        <end position="24"/>
    </location>
</feature>
<accession>A0ABP9J648</accession>
<dbReference type="EMBL" id="BAABIW010000006">
    <property type="protein sequence ID" value="GAA5020168.1"/>
    <property type="molecule type" value="Genomic_DNA"/>
</dbReference>
<sequence>MARALTPGAARRPSRFATVPPMDRPGTTGERLLLAAAVVALAHALPSLYWAFGGTLGMDSLGSWAPAWRALGWVGAAVLVLYGAANVVVGGLARTRRTGRDRARPVLHGL</sequence>
<gene>
    <name evidence="3" type="ORF">GCM10023258_08630</name>
</gene>
<keyword evidence="4" id="KW-1185">Reference proteome</keyword>
<evidence type="ECO:0000256" key="2">
    <source>
        <dbReference type="SAM" id="Phobius"/>
    </source>
</evidence>
<dbReference type="Proteomes" id="UP001500427">
    <property type="component" value="Unassembled WGS sequence"/>
</dbReference>
<proteinExistence type="predicted"/>
<feature type="transmembrane region" description="Helical" evidence="2">
    <location>
        <begin position="32"/>
        <end position="52"/>
    </location>
</feature>
<reference evidence="4" key="1">
    <citation type="journal article" date="2019" name="Int. J. Syst. Evol. Microbiol.">
        <title>The Global Catalogue of Microorganisms (GCM) 10K type strain sequencing project: providing services to taxonomists for standard genome sequencing and annotation.</title>
        <authorList>
            <consortium name="The Broad Institute Genomics Platform"/>
            <consortium name="The Broad Institute Genome Sequencing Center for Infectious Disease"/>
            <person name="Wu L."/>
            <person name="Ma J."/>
        </authorList>
    </citation>
    <scope>NUCLEOTIDE SEQUENCE [LARGE SCALE GENOMIC DNA]</scope>
    <source>
        <strain evidence="4">JCM 17687</strain>
    </source>
</reference>
<evidence type="ECO:0000313" key="3">
    <source>
        <dbReference type="EMBL" id="GAA5020168.1"/>
    </source>
</evidence>
<keyword evidence="2" id="KW-0812">Transmembrane</keyword>
<evidence type="ECO:0000256" key="1">
    <source>
        <dbReference type="SAM" id="MobiDB-lite"/>
    </source>
</evidence>
<feature type="transmembrane region" description="Helical" evidence="2">
    <location>
        <begin position="72"/>
        <end position="93"/>
    </location>
</feature>
<comment type="caution">
    <text evidence="3">The sequence shown here is derived from an EMBL/GenBank/DDBJ whole genome shotgun (WGS) entry which is preliminary data.</text>
</comment>
<keyword evidence="2" id="KW-1133">Transmembrane helix</keyword>
<organism evidence="3 4">
    <name type="scientific">Terrabacter aeriphilus</name>
    <dbReference type="NCBI Taxonomy" id="515662"/>
    <lineage>
        <taxon>Bacteria</taxon>
        <taxon>Bacillati</taxon>
        <taxon>Actinomycetota</taxon>
        <taxon>Actinomycetes</taxon>
        <taxon>Micrococcales</taxon>
        <taxon>Intrasporangiaceae</taxon>
        <taxon>Terrabacter</taxon>
    </lineage>
</organism>
<name>A0ABP9J648_9MICO</name>
<keyword evidence="2" id="KW-0472">Membrane</keyword>
<protein>
    <submittedName>
        <fullName evidence="3">Uncharacterized protein</fullName>
    </submittedName>
</protein>